<dbReference type="AlphaFoldDB" id="A0A7C9MJG5"/>
<reference evidence="1 2" key="2">
    <citation type="submission" date="2020-03" db="EMBL/GenBank/DDBJ databases">
        <title>Kangsaoukella pontilimi gen. nov., sp. nov., a new member of the family Rhodobacteraceae isolated from a tidal mudflat.</title>
        <authorList>
            <person name="Kim I.S."/>
        </authorList>
    </citation>
    <scope>NUCLEOTIDE SEQUENCE [LARGE SCALE GENOMIC DNA]</scope>
    <source>
        <strain evidence="1 2">GH1-50</strain>
    </source>
</reference>
<protein>
    <submittedName>
        <fullName evidence="1">Uncharacterized protein</fullName>
    </submittedName>
</protein>
<dbReference type="Proteomes" id="UP000480350">
    <property type="component" value="Unassembled WGS sequence"/>
</dbReference>
<evidence type="ECO:0000313" key="1">
    <source>
        <dbReference type="EMBL" id="MXQ07735.1"/>
    </source>
</evidence>
<name>A0A7C9MJG5_9RHOB</name>
<dbReference type="EMBL" id="WUPT01000001">
    <property type="protein sequence ID" value="MXQ07735.1"/>
    <property type="molecule type" value="Genomic_DNA"/>
</dbReference>
<evidence type="ECO:0000313" key="2">
    <source>
        <dbReference type="Proteomes" id="UP000480350"/>
    </source>
</evidence>
<proteinExistence type="predicted"/>
<sequence length="62" mass="7111">MTTKQPGLLGSIRHRMSVMRQDDTGWQPVCPDPNPPHDQLDVVRAYRRSRISQSRQLSHSVS</sequence>
<gene>
    <name evidence="1" type="ORF">GQ651_07740</name>
</gene>
<reference evidence="1 2" key="1">
    <citation type="submission" date="2019-12" db="EMBL/GenBank/DDBJ databases">
        <authorList>
            <person name="Lee S.D."/>
        </authorList>
    </citation>
    <scope>NUCLEOTIDE SEQUENCE [LARGE SCALE GENOMIC DNA]</scope>
    <source>
        <strain evidence="1 2">GH1-50</strain>
    </source>
</reference>
<comment type="caution">
    <text evidence="1">The sequence shown here is derived from an EMBL/GenBank/DDBJ whole genome shotgun (WGS) entry which is preliminary data.</text>
</comment>
<organism evidence="1 2">
    <name type="scientific">Kangsaoukella pontilimi</name>
    <dbReference type="NCBI Taxonomy" id="2691042"/>
    <lineage>
        <taxon>Bacteria</taxon>
        <taxon>Pseudomonadati</taxon>
        <taxon>Pseudomonadota</taxon>
        <taxon>Alphaproteobacteria</taxon>
        <taxon>Rhodobacterales</taxon>
        <taxon>Paracoccaceae</taxon>
        <taxon>Kangsaoukella</taxon>
    </lineage>
</organism>
<accession>A0A7C9MJG5</accession>
<keyword evidence="2" id="KW-1185">Reference proteome</keyword>